<dbReference type="EMBL" id="CP139781">
    <property type="protein sequence ID" value="WRQ87788.1"/>
    <property type="molecule type" value="Genomic_DNA"/>
</dbReference>
<dbReference type="RefSeq" id="WP_221029171.1">
    <property type="nucleotide sequence ID" value="NZ_CP139781.1"/>
</dbReference>
<dbReference type="SUPFAM" id="SSF54001">
    <property type="entry name" value="Cysteine proteinases"/>
    <property type="match status" value="1"/>
</dbReference>
<organism evidence="4 5">
    <name type="scientific">Actomonas aquatica</name>
    <dbReference type="NCBI Taxonomy" id="2866162"/>
    <lineage>
        <taxon>Bacteria</taxon>
        <taxon>Pseudomonadati</taxon>
        <taxon>Verrucomicrobiota</taxon>
        <taxon>Opitutia</taxon>
        <taxon>Opitutales</taxon>
        <taxon>Opitutaceae</taxon>
        <taxon>Actomonas</taxon>
    </lineage>
</organism>
<evidence type="ECO:0000313" key="4">
    <source>
        <dbReference type="EMBL" id="WRQ87788.1"/>
    </source>
</evidence>
<feature type="domain" description="DUF3857" evidence="3">
    <location>
        <begin position="73"/>
        <end position="240"/>
    </location>
</feature>
<dbReference type="InterPro" id="IPR024618">
    <property type="entry name" value="DUF3857"/>
</dbReference>
<dbReference type="Pfam" id="PF12969">
    <property type="entry name" value="DUF3857"/>
    <property type="match status" value="1"/>
</dbReference>
<proteinExistence type="predicted"/>
<keyword evidence="5" id="KW-1185">Reference proteome</keyword>
<dbReference type="InterPro" id="IPR038765">
    <property type="entry name" value="Papain-like_cys_pep_sf"/>
</dbReference>
<evidence type="ECO:0000259" key="3">
    <source>
        <dbReference type="Pfam" id="PF12969"/>
    </source>
</evidence>
<reference evidence="4 5" key="2">
    <citation type="submission" date="2023-12" db="EMBL/GenBank/DDBJ databases">
        <title>Description of an unclassified Opitutus bacterium of Verrucomicrobiota.</title>
        <authorList>
            <person name="Zhang D.-F."/>
        </authorList>
    </citation>
    <scope>NUCLEOTIDE SEQUENCE [LARGE SCALE GENOMIC DNA]</scope>
    <source>
        <strain evidence="4 5">WL0086</strain>
    </source>
</reference>
<feature type="chain" id="PRO_5045388198" evidence="2">
    <location>
        <begin position="20"/>
        <end position="2021"/>
    </location>
</feature>
<evidence type="ECO:0000313" key="5">
    <source>
        <dbReference type="Proteomes" id="UP000738431"/>
    </source>
</evidence>
<dbReference type="Gene3D" id="3.10.620.30">
    <property type="match status" value="1"/>
</dbReference>
<protein>
    <submittedName>
        <fullName evidence="4">DUF3857 domain-containing protein</fullName>
    </submittedName>
</protein>
<name>A0ABZ1C959_9BACT</name>
<feature type="signal peptide" evidence="2">
    <location>
        <begin position="1"/>
        <end position="19"/>
    </location>
</feature>
<accession>A0ABZ1C959</accession>
<dbReference type="Proteomes" id="UP000738431">
    <property type="component" value="Chromosome"/>
</dbReference>
<sequence length="2021" mass="226794">MLFASVALLTPLLTLNVFAQVPPERKAPAIYHEAIAPLLTPLEDVLAGRDHHPDTDQNGLTLLAETIHYRADNGTTYRVYHDIYYARTEGAIEALGSNTYSYDKTRESLFLIDAATILPDGTRREIDTRGAFLQAPQHEAANSLYTSEEELTVIFPMVSAGAVTSTIVLVREDDPVFPGEFAASMSFQSGWERFRSRLVLDFPTADLDRVHALAAHPDVPTPTDERDYAAGRSRRTWARGPSPDMDWESRSPAFSFRAPTVWLSTLESWDEVAAWFDGLLQDRSQIGPELTTLLAEWTDDLTDDDAIIRTLFDHVSNDVRYTGLEFGLAGYQPYDCAEVWANRYGDCKDKANLLRALLAAKGIESHIVLLRTTNHGRVERRSPSWHQFNHAILAVPRADGSIWFLDPTVDQLDPTFLPLADSAREVLMLADGKAVWVRTPTSNDSGIHISAEASLNEQAELSGWFTFAATGSDAAFYAGYYNARDTQRRRSGLSDDVQAFFPGSETLDLDYTPTQGPVGDFAIRGYFVRPSPGSENLTVQFPFPVHWLPDLDADDDRTYPYFTYTRTESLTARITLPPNLHAGQIPEPFEVNSDSISISARWEKRPGELAMQLRWQPQRPIIAPDDYPVFHRAIRALTAWLDRPATLTREAPSETDATDADAVATETLSTADFPLLATGGGQMRLLENRYPEGRDDLRRRLALQRIIQWFPDEPETAFDATVYLALLDADGTWDETFIAKLRDVLQRFGASAPPSSLNWGRYLLGRALWSNAKDPEGIRILLDVADDTQASPYRRGWCAYYAGAFQSENDPAAARETFARFADINSDAQLAIIKYHARLLVELADASATQAWLEQLPNQVGPENTPGVLDQVFDYLSTSIPTEQHEALTAFATLATATLPDANPSDETNSPGLAALIRRLEADDAWREYYLALQELVETSSSLDWLAVGDASTWADFAAVEAELERANDAREGVAVINAALNLALYHNDNKEAVAQYTRWALWWLRSSRQDDAFLRRLGDIAVLMPASEDNTEVVSAWDELGDGLVALDDLDAAIRVHQLIVDDPGTQPYQLAEAHAKLTQIALQRRAYGEALEQVRLLAPVQGRNTDGGDFLFPGIMLSLRKHDYDQAMAWLQDVSEIEEQYREKLDLAPIYTDTLPFVTDHPEELRRYWTWAAEWQNAWRNQLAELSEGELTPVPVPDLTDLKGLGTQAANAIEARDTTALLRVFDTFVSLMHLTPFGTQLVVNTMEETAEPMPELNRALREWFLSVVRTMPDTGTQVDELMSRRTGLLLFQLGHFDQVPDWVEKVLNRFGADTAEAHYAALIWLNATRETPEDKESLTFAQAVLQQEDVEFRDGIVAQMHDRLLALGRSQERLDLIMRELEEPRVQANAGLVKALRQQRDILHRSLSQGAALTEWVDQWVAANNFQWLDRLEPATLDEPGVREPSDDGYYEWNDDGYGRTVRLNYLQARSPAPTTQVRLAAFRQLVSLLVAFDEAPDFAAKIKSALDSDLWPLDERVPLVSYGSARLSGAGFSAQAREIVELPANTGLPERFTDLLAFAQNAGETLALREPDAIAAAIEALLDHPLEEGEPEIIELQLKRLVYLDADPLVDAFLAAAKQLEVGSTVSNTSAALRLQWLRSVRTARTERPFFHALRDRLTSVLLTDETDRANLGRMLGSLSFYELGHTQRARAVTLALAEAAFNGVDHTDLLNVLSSCHMLVVPHPDLSLPLIEFLLSSDIEDSRRSQFLWNLNGLVDPDIDRVYHANRAVLQTFLAEAPRDKLPLTRASVRRLLAIMDLRRSLEAQPDTLFTAEAREEIGTVDTDAFQLQFLVTRGRYDEAYTVLNRMDPDILTQLHNFPFTRQVLIAVDAADELELMQEVALERFLKARHDVFSLVDMSSIYSFLQCVDFLGQEATLEDWFWERLLTVIKDVDDQAFIRMHRDYFAADWEELLAVSDATVARQPEGYSAIGFRGVAHFHLGHYAEAVADLELYLERDLTSPRRAARAELLARAREHL</sequence>
<evidence type="ECO:0000256" key="1">
    <source>
        <dbReference type="SAM" id="MobiDB-lite"/>
    </source>
</evidence>
<reference evidence="4 5" key="1">
    <citation type="submission" date="2021-08" db="EMBL/GenBank/DDBJ databases">
        <authorList>
            <person name="Zhang D."/>
            <person name="Zhang A."/>
            <person name="Wang L."/>
        </authorList>
    </citation>
    <scope>NUCLEOTIDE SEQUENCE [LARGE SCALE GENOMIC DNA]</scope>
    <source>
        <strain evidence="4 5">WL0086</strain>
    </source>
</reference>
<gene>
    <name evidence="4" type="ORF">K1X11_000090</name>
</gene>
<keyword evidence="2" id="KW-0732">Signal</keyword>
<dbReference type="Gene3D" id="2.60.40.3140">
    <property type="match status" value="1"/>
</dbReference>
<feature type="region of interest" description="Disordered" evidence="1">
    <location>
        <begin position="218"/>
        <end position="244"/>
    </location>
</feature>
<evidence type="ECO:0000256" key="2">
    <source>
        <dbReference type="SAM" id="SignalP"/>
    </source>
</evidence>